<reference evidence="2 3" key="1">
    <citation type="submission" date="2021-03" db="EMBL/GenBank/DDBJ databases">
        <title>Antimicrobial resistance genes in bacteria isolated from Japanese honey, and their potential for conferring macrolide and lincosamide resistance in the American foulbrood pathogen Paenibacillus larvae.</title>
        <authorList>
            <person name="Okamoto M."/>
            <person name="Kumagai M."/>
            <person name="Kanamori H."/>
            <person name="Takamatsu D."/>
        </authorList>
    </citation>
    <scope>NUCLEOTIDE SEQUENCE [LARGE SCALE GENOMIC DNA]</scope>
    <source>
        <strain evidence="2 3">J42TS3</strain>
    </source>
</reference>
<sequence length="213" mass="24571">MKQTGLVILVLAIVSLVTACNSDNSDKTVMSETTMELTKNDQVKAPDNNSIKMSTGKESVEKFSYLKQLPLEKQEAFTRFEEERKRSYLYNFTPEDMVLVYLYCLSVGDPDLLYDITFSGGQLPDKDKFREDYFEYAMTYDSETAVHYRYYDSIKVDESTSEENKVTVLVTVSIETTTHTLALGLQKEDQIWKMDIYHLIKEYKDKANQSKTG</sequence>
<organism evidence="2 3">
    <name type="scientific">Paenibacillus vini</name>
    <dbReference type="NCBI Taxonomy" id="1476024"/>
    <lineage>
        <taxon>Bacteria</taxon>
        <taxon>Bacillati</taxon>
        <taxon>Bacillota</taxon>
        <taxon>Bacilli</taxon>
        <taxon>Bacillales</taxon>
        <taxon>Paenibacillaceae</taxon>
        <taxon>Paenibacillus</taxon>
    </lineage>
</organism>
<keyword evidence="1" id="KW-0732">Signal</keyword>
<dbReference type="Proteomes" id="UP000679992">
    <property type="component" value="Unassembled WGS sequence"/>
</dbReference>
<dbReference type="PROSITE" id="PS51257">
    <property type="entry name" value="PROKAR_LIPOPROTEIN"/>
    <property type="match status" value="1"/>
</dbReference>
<gene>
    <name evidence="2" type="ORF">J42TS3_38430</name>
</gene>
<dbReference type="EMBL" id="BOSL01000013">
    <property type="protein sequence ID" value="GIP54808.1"/>
    <property type="molecule type" value="Genomic_DNA"/>
</dbReference>
<evidence type="ECO:0000313" key="3">
    <source>
        <dbReference type="Proteomes" id="UP000679992"/>
    </source>
</evidence>
<protein>
    <recommendedName>
        <fullName evidence="4">Lipoprotein</fullName>
    </recommendedName>
</protein>
<feature type="chain" id="PRO_5046422270" description="Lipoprotein" evidence="1">
    <location>
        <begin position="20"/>
        <end position="213"/>
    </location>
</feature>
<name>A0ABQ4MFQ3_9BACL</name>
<proteinExistence type="predicted"/>
<feature type="signal peptide" evidence="1">
    <location>
        <begin position="1"/>
        <end position="19"/>
    </location>
</feature>
<dbReference type="RefSeq" id="WP_213655984.1">
    <property type="nucleotide sequence ID" value="NZ_BOSL01000013.1"/>
</dbReference>
<evidence type="ECO:0008006" key="4">
    <source>
        <dbReference type="Google" id="ProtNLM"/>
    </source>
</evidence>
<accession>A0ABQ4MFQ3</accession>
<evidence type="ECO:0000313" key="2">
    <source>
        <dbReference type="EMBL" id="GIP54808.1"/>
    </source>
</evidence>
<evidence type="ECO:0000256" key="1">
    <source>
        <dbReference type="SAM" id="SignalP"/>
    </source>
</evidence>
<comment type="caution">
    <text evidence="2">The sequence shown here is derived from an EMBL/GenBank/DDBJ whole genome shotgun (WGS) entry which is preliminary data.</text>
</comment>
<keyword evidence="3" id="KW-1185">Reference proteome</keyword>